<comment type="caution">
    <text evidence="1">The sequence shown here is derived from an EMBL/GenBank/DDBJ whole genome shotgun (WGS) entry which is preliminary data.</text>
</comment>
<reference evidence="1 2" key="1">
    <citation type="journal article" date="2016" name="Appl. Microbiol. Biotechnol.">
        <title>Characterization of T-DNA insertion mutants with decreased virulence in the entomopathogenic fungus Beauveria bassiana JEF-007.</title>
        <authorList>
            <person name="Kim S."/>
            <person name="Lee S.J."/>
            <person name="Nai Y.S."/>
            <person name="Yu J.S."/>
            <person name="Lee M.R."/>
            <person name="Yang Y.T."/>
            <person name="Kim J.S."/>
        </authorList>
    </citation>
    <scope>NUCLEOTIDE SEQUENCE [LARGE SCALE GENOMIC DNA]</scope>
    <source>
        <strain evidence="1 2">JEF-007</strain>
    </source>
</reference>
<dbReference type="EMBL" id="MRVG01000006">
    <property type="protein sequence ID" value="PMB67938.1"/>
    <property type="molecule type" value="Genomic_DNA"/>
</dbReference>
<gene>
    <name evidence="1" type="ORF">BM221_006113</name>
</gene>
<sequence>MDMQRLNYIHHLPRNLAAPVIVNHARPTLQIRTDLLLAAAALARQILRARGLGVRMPPGVAEHIPGGDALLGVEQERLDEQVDAVGADGAEAAHVPVLAVDGELGGHRVLGELADAGPVVVGRGANGLADEADLVELVGAGHVGRAQDELGKDGADGPDVDGARVVLGAKEQLGRAVPARDDVGRHVLVRVGEAARKAEIGKLDLAVGGNEQIVGLDVAVQHKGLVAEPHGAGQHAHPGLDVGGAVAHVVGVADQHLQVAEGQELEHQVEILVLGREDGQERDDVGVFELAHGVGSHALGVFFLYFNLFDGDLLRGVRSQMAEKHNGSNLSETLPKIRQKVDSIPLTYLRFSSSFICSATSSVGGSWGADVGVGLGVPFDDEFVPDAKFLKGDPMARIDVPSFDCVVVTTGDNVMLTTDGLGCVCVVEWHLA</sequence>
<dbReference type="Proteomes" id="UP000235728">
    <property type="component" value="Unassembled WGS sequence"/>
</dbReference>
<accession>A0A2N6NKX8</accession>
<organism evidence="1 2">
    <name type="scientific">Beauveria bassiana</name>
    <name type="common">White muscardine disease fungus</name>
    <name type="synonym">Tritirachium shiotae</name>
    <dbReference type="NCBI Taxonomy" id="176275"/>
    <lineage>
        <taxon>Eukaryota</taxon>
        <taxon>Fungi</taxon>
        <taxon>Dikarya</taxon>
        <taxon>Ascomycota</taxon>
        <taxon>Pezizomycotina</taxon>
        <taxon>Sordariomycetes</taxon>
        <taxon>Hypocreomycetidae</taxon>
        <taxon>Hypocreales</taxon>
        <taxon>Cordycipitaceae</taxon>
        <taxon>Beauveria</taxon>
    </lineage>
</organism>
<evidence type="ECO:0000313" key="2">
    <source>
        <dbReference type="Proteomes" id="UP000235728"/>
    </source>
</evidence>
<protein>
    <submittedName>
        <fullName evidence="1">Uncharacterized protein</fullName>
    </submittedName>
</protein>
<name>A0A2N6NKX8_BEABA</name>
<dbReference type="AlphaFoldDB" id="A0A2N6NKX8"/>
<proteinExistence type="predicted"/>
<evidence type="ECO:0000313" key="1">
    <source>
        <dbReference type="EMBL" id="PMB67938.1"/>
    </source>
</evidence>